<comment type="similarity">
    <text evidence="1 4">Belongs to the glycerate kinase type-1 family.</text>
</comment>
<sequence length="381" mass="39059">MHILIAPQSLKGSLTAAETGAAIAQGVQAVFPEAKLTIIPIADGGEGTVQALIDATHGQIHTQTVTGPLEEPVEAFYGVTGDGQTAVIEMAASSGLPLVAPEQRNPLIATTHGVGELIRAALDQGSRHFILGIGGSATNDGGAGMAQALGVAFLDAEGKSLPPGGSALARLAQIDTSKLDPRIKECSFDVACDVTNPLCGPTGASAIYGPQKGATPDMVADLDAALAHYAHIIQHDLKKDVANTPGAGAAGGLGAGMLAFLNATLRPGAQIMLEALRVDEYMKDADLVITAEGQLDEQTAYGKSVGAIARLAKAHQLPVLALAGGLETNYTSIYDLGIDAIIVLPSGPMSLVYAMKHASLLTSQATERAMKLFLMGRQFKG</sequence>
<evidence type="ECO:0000256" key="3">
    <source>
        <dbReference type="ARBA" id="ARBA00022777"/>
    </source>
</evidence>
<evidence type="ECO:0000313" key="5">
    <source>
        <dbReference type="EMBL" id="GHO84470.1"/>
    </source>
</evidence>
<dbReference type="PANTHER" id="PTHR21599:SF0">
    <property type="entry name" value="GLYCERATE KINASE"/>
    <property type="match status" value="1"/>
</dbReference>
<dbReference type="InterPro" id="IPR036129">
    <property type="entry name" value="Glycerate_kinase_sf"/>
</dbReference>
<organism evidence="5 6">
    <name type="scientific">Dictyobacter formicarum</name>
    <dbReference type="NCBI Taxonomy" id="2778368"/>
    <lineage>
        <taxon>Bacteria</taxon>
        <taxon>Bacillati</taxon>
        <taxon>Chloroflexota</taxon>
        <taxon>Ktedonobacteria</taxon>
        <taxon>Ktedonobacterales</taxon>
        <taxon>Dictyobacteraceae</taxon>
        <taxon>Dictyobacter</taxon>
    </lineage>
</organism>
<keyword evidence="6" id="KW-1185">Reference proteome</keyword>
<dbReference type="GO" id="GO:0016301">
    <property type="term" value="F:kinase activity"/>
    <property type="evidence" value="ECO:0007669"/>
    <property type="project" value="UniProtKB-KW"/>
</dbReference>
<keyword evidence="3 4" id="KW-0418">Kinase</keyword>
<dbReference type="Gene3D" id="3.40.50.10350">
    <property type="entry name" value="Glycerate kinase, domain 1"/>
    <property type="match status" value="1"/>
</dbReference>
<dbReference type="RefSeq" id="WP_201362087.1">
    <property type="nucleotide sequence ID" value="NZ_BNJJ01000006.1"/>
</dbReference>
<evidence type="ECO:0000256" key="4">
    <source>
        <dbReference type="PIRNR" id="PIRNR006078"/>
    </source>
</evidence>
<keyword evidence="2 4" id="KW-0808">Transferase</keyword>
<reference evidence="5 6" key="1">
    <citation type="journal article" date="2021" name="Int. J. Syst. Evol. Microbiol.">
        <title>Reticulibacter mediterranei gen. nov., sp. nov., within the new family Reticulibacteraceae fam. nov., and Ktedonospora formicarum gen. nov., sp. nov., Ktedonobacter robiniae sp. nov., Dictyobacter formicarum sp. nov. and Dictyobacter arantiisoli sp. nov., belonging to the class Ktedonobacteria.</title>
        <authorList>
            <person name="Yabe S."/>
            <person name="Zheng Y."/>
            <person name="Wang C.M."/>
            <person name="Sakai Y."/>
            <person name="Abe K."/>
            <person name="Yokota A."/>
            <person name="Donadio S."/>
            <person name="Cavaletti L."/>
            <person name="Monciardini P."/>
        </authorList>
    </citation>
    <scope>NUCLEOTIDE SEQUENCE [LARGE SCALE GENOMIC DNA]</scope>
    <source>
        <strain evidence="5 6">SOSP1-9</strain>
    </source>
</reference>
<dbReference type="InterPro" id="IPR018193">
    <property type="entry name" value="Glyc_kinase_flavodox-like_fold"/>
</dbReference>
<accession>A0ABQ3VE82</accession>
<dbReference type="NCBIfam" id="TIGR00045">
    <property type="entry name" value="glycerate kinase"/>
    <property type="match status" value="1"/>
</dbReference>
<protein>
    <submittedName>
        <fullName evidence="5">Glycerate kinase</fullName>
    </submittedName>
</protein>
<dbReference type="Proteomes" id="UP000635565">
    <property type="component" value="Unassembled WGS sequence"/>
</dbReference>
<dbReference type="SUPFAM" id="SSF110738">
    <property type="entry name" value="Glycerate kinase I"/>
    <property type="match status" value="1"/>
</dbReference>
<evidence type="ECO:0000313" key="6">
    <source>
        <dbReference type="Proteomes" id="UP000635565"/>
    </source>
</evidence>
<evidence type="ECO:0000256" key="2">
    <source>
        <dbReference type="ARBA" id="ARBA00022679"/>
    </source>
</evidence>
<dbReference type="PIRSF" id="PIRSF006078">
    <property type="entry name" value="GlxK"/>
    <property type="match status" value="1"/>
</dbReference>
<dbReference type="InterPro" id="IPR004381">
    <property type="entry name" value="Glycerate_kinase"/>
</dbReference>
<proteinExistence type="inferred from homology"/>
<dbReference type="Pfam" id="PF02595">
    <property type="entry name" value="Gly_kinase"/>
    <property type="match status" value="1"/>
</dbReference>
<dbReference type="InterPro" id="IPR018197">
    <property type="entry name" value="Glycerate_kinase_RE-like"/>
</dbReference>
<dbReference type="Gene3D" id="3.90.1510.10">
    <property type="entry name" value="Glycerate kinase, domain 2"/>
    <property type="match status" value="1"/>
</dbReference>
<dbReference type="EMBL" id="BNJJ01000006">
    <property type="protein sequence ID" value="GHO84470.1"/>
    <property type="molecule type" value="Genomic_DNA"/>
</dbReference>
<evidence type="ECO:0000256" key="1">
    <source>
        <dbReference type="ARBA" id="ARBA00006284"/>
    </source>
</evidence>
<dbReference type="PANTHER" id="PTHR21599">
    <property type="entry name" value="GLYCERATE KINASE"/>
    <property type="match status" value="1"/>
</dbReference>
<gene>
    <name evidence="5" type="ORF">KSZ_24760</name>
</gene>
<comment type="caution">
    <text evidence="5">The sequence shown here is derived from an EMBL/GenBank/DDBJ whole genome shotgun (WGS) entry which is preliminary data.</text>
</comment>
<name>A0ABQ3VE82_9CHLR</name>